<dbReference type="Pfam" id="PF00651">
    <property type="entry name" value="BTB"/>
    <property type="match status" value="1"/>
</dbReference>
<dbReference type="SUPFAM" id="SSF54695">
    <property type="entry name" value="POZ domain"/>
    <property type="match status" value="1"/>
</dbReference>
<comment type="caution">
    <text evidence="2">The sequence shown here is derived from an EMBL/GenBank/DDBJ whole genome shotgun (WGS) entry which is preliminary data.</text>
</comment>
<feature type="domain" description="BTB" evidence="1">
    <location>
        <begin position="20"/>
        <end position="85"/>
    </location>
</feature>
<dbReference type="SMART" id="SM00225">
    <property type="entry name" value="BTB"/>
    <property type="match status" value="1"/>
</dbReference>
<organism evidence="2 3">
    <name type="scientific">Roridomyces roridus</name>
    <dbReference type="NCBI Taxonomy" id="1738132"/>
    <lineage>
        <taxon>Eukaryota</taxon>
        <taxon>Fungi</taxon>
        <taxon>Dikarya</taxon>
        <taxon>Basidiomycota</taxon>
        <taxon>Agaricomycotina</taxon>
        <taxon>Agaricomycetes</taxon>
        <taxon>Agaricomycetidae</taxon>
        <taxon>Agaricales</taxon>
        <taxon>Marasmiineae</taxon>
        <taxon>Mycenaceae</taxon>
        <taxon>Roridomyces</taxon>
    </lineage>
</organism>
<dbReference type="InterPro" id="IPR011333">
    <property type="entry name" value="SKP1/BTB/POZ_sf"/>
</dbReference>
<proteinExistence type="predicted"/>
<reference evidence="2" key="1">
    <citation type="submission" date="2023-03" db="EMBL/GenBank/DDBJ databases">
        <title>Massive genome expansion in bonnet fungi (Mycena s.s.) driven by repeated elements and novel gene families across ecological guilds.</title>
        <authorList>
            <consortium name="Lawrence Berkeley National Laboratory"/>
            <person name="Harder C.B."/>
            <person name="Miyauchi S."/>
            <person name="Viragh M."/>
            <person name="Kuo A."/>
            <person name="Thoen E."/>
            <person name="Andreopoulos B."/>
            <person name="Lu D."/>
            <person name="Skrede I."/>
            <person name="Drula E."/>
            <person name="Henrissat B."/>
            <person name="Morin E."/>
            <person name="Kohler A."/>
            <person name="Barry K."/>
            <person name="LaButti K."/>
            <person name="Morin E."/>
            <person name="Salamov A."/>
            <person name="Lipzen A."/>
            <person name="Mereny Z."/>
            <person name="Hegedus B."/>
            <person name="Baldrian P."/>
            <person name="Stursova M."/>
            <person name="Weitz H."/>
            <person name="Taylor A."/>
            <person name="Grigoriev I.V."/>
            <person name="Nagy L.G."/>
            <person name="Martin F."/>
            <person name="Kauserud H."/>
        </authorList>
    </citation>
    <scope>NUCLEOTIDE SEQUENCE</scope>
    <source>
        <strain evidence="2">9284</strain>
    </source>
</reference>
<dbReference type="Gene3D" id="3.30.710.10">
    <property type="entry name" value="Potassium Channel Kv1.1, Chain A"/>
    <property type="match status" value="1"/>
</dbReference>
<keyword evidence="3" id="KW-1185">Reference proteome</keyword>
<dbReference type="EMBL" id="JARKIF010000202">
    <property type="protein sequence ID" value="KAJ7602765.1"/>
    <property type="molecule type" value="Genomic_DNA"/>
</dbReference>
<accession>A0AAD7AXC5</accession>
<dbReference type="AlphaFoldDB" id="A0AAD7AXC5"/>
<evidence type="ECO:0000259" key="1">
    <source>
        <dbReference type="PROSITE" id="PS50097"/>
    </source>
</evidence>
<evidence type="ECO:0000313" key="2">
    <source>
        <dbReference type="EMBL" id="KAJ7602765.1"/>
    </source>
</evidence>
<name>A0AAD7AXC5_9AGAR</name>
<evidence type="ECO:0000313" key="3">
    <source>
        <dbReference type="Proteomes" id="UP001221142"/>
    </source>
</evidence>
<sequence>MDVGAATEPKRAQGLWFEDCGLVIQAEDVLFRVSRDFLAAHSPVFRDMLSVPTPANAETREGCPFVSLPDTAQDFTVFLKALLYYDFFEPPPAQTTCDILFGVLRMSHKYGVDPLRKRALAHIALFHPTTIDEYELTAANPLPSSHWMEELLRREGGLPMIPLARQLSLDWMLPVAFYRVCQHAKEAHVLHDLSADDQLRYILACRMLETGEVSKILNFLWMPIDECSNDDPPTCNRIRIGYRRFAEERRVVSADLASKLPLDVWTSKDCSEMRVCAPCLRAMMDAHGAAKRSFWDRLPSFFGLPNWEELEKMKSEAFE</sequence>
<gene>
    <name evidence="2" type="ORF">FB45DRAFT_1072642</name>
</gene>
<dbReference type="Proteomes" id="UP001221142">
    <property type="component" value="Unassembled WGS sequence"/>
</dbReference>
<protein>
    <recommendedName>
        <fullName evidence="1">BTB domain-containing protein</fullName>
    </recommendedName>
</protein>
<dbReference type="InterPro" id="IPR000210">
    <property type="entry name" value="BTB/POZ_dom"/>
</dbReference>
<dbReference type="PROSITE" id="PS50097">
    <property type="entry name" value="BTB"/>
    <property type="match status" value="1"/>
</dbReference>